<comment type="caution">
    <text evidence="1">The sequence shown here is derived from an EMBL/GenBank/DDBJ whole genome shotgun (WGS) entry which is preliminary data.</text>
</comment>
<accession>A0A2T1LX25</accession>
<dbReference type="RefSeq" id="WP_106457168.1">
    <property type="nucleotide sequence ID" value="NZ_PXOH01000012.1"/>
</dbReference>
<reference evidence="1 2" key="2">
    <citation type="submission" date="2018-03" db="EMBL/GenBank/DDBJ databases">
        <authorList>
            <person name="Keele B.F."/>
        </authorList>
    </citation>
    <scope>NUCLEOTIDE SEQUENCE [LARGE SCALE GENOMIC DNA]</scope>
    <source>
        <strain evidence="1 2">CCALA 016</strain>
    </source>
</reference>
<gene>
    <name evidence="1" type="ORF">C7H19_12260</name>
</gene>
<protein>
    <submittedName>
        <fullName evidence="1">Uncharacterized protein</fullName>
    </submittedName>
</protein>
<dbReference type="AlphaFoldDB" id="A0A2T1LX25"/>
<dbReference type="OrthoDB" id="428292at2"/>
<sequence>MKVKVTEQGVIIPKELLLGVKEVEISQNNDVILVKKIIQDEPDPIFGLGTNPVSCGIADASENHDYYLSDSN</sequence>
<proteinExistence type="predicted"/>
<evidence type="ECO:0000313" key="1">
    <source>
        <dbReference type="EMBL" id="PSF36737.1"/>
    </source>
</evidence>
<evidence type="ECO:0000313" key="2">
    <source>
        <dbReference type="Proteomes" id="UP000239001"/>
    </source>
</evidence>
<dbReference type="Proteomes" id="UP000239001">
    <property type="component" value="Unassembled WGS sequence"/>
</dbReference>
<dbReference type="EMBL" id="PXOH01000012">
    <property type="protein sequence ID" value="PSF36737.1"/>
    <property type="molecule type" value="Genomic_DNA"/>
</dbReference>
<reference evidence="1 2" key="1">
    <citation type="submission" date="2018-03" db="EMBL/GenBank/DDBJ databases">
        <title>The ancient ancestry and fast evolution of plastids.</title>
        <authorList>
            <person name="Moore K.R."/>
            <person name="Magnabosco C."/>
            <person name="Momper L."/>
            <person name="Gold D.A."/>
            <person name="Bosak T."/>
            <person name="Fournier G.P."/>
        </authorList>
    </citation>
    <scope>NUCLEOTIDE SEQUENCE [LARGE SCALE GENOMIC DNA]</scope>
    <source>
        <strain evidence="1 2">CCALA 016</strain>
    </source>
</reference>
<keyword evidence="2" id="KW-1185">Reference proteome</keyword>
<name>A0A2T1LX25_9CHRO</name>
<organism evidence="1 2">
    <name type="scientific">Aphanothece hegewaldii CCALA 016</name>
    <dbReference type="NCBI Taxonomy" id="2107694"/>
    <lineage>
        <taxon>Bacteria</taxon>
        <taxon>Bacillati</taxon>
        <taxon>Cyanobacteriota</taxon>
        <taxon>Cyanophyceae</taxon>
        <taxon>Oscillatoriophycideae</taxon>
        <taxon>Chroococcales</taxon>
        <taxon>Aphanothecaceae</taxon>
        <taxon>Aphanothece</taxon>
    </lineage>
</organism>